<evidence type="ECO:0000256" key="1">
    <source>
        <dbReference type="SAM" id="SignalP"/>
    </source>
</evidence>
<feature type="signal peptide" evidence="1">
    <location>
        <begin position="1"/>
        <end position="31"/>
    </location>
</feature>
<name>A0ABW7CY35_9GAMM</name>
<proteinExistence type="predicted"/>
<dbReference type="EMBL" id="JBHGCJ010000006">
    <property type="protein sequence ID" value="MFG6109466.1"/>
    <property type="molecule type" value="Genomic_DNA"/>
</dbReference>
<evidence type="ECO:0000313" key="3">
    <source>
        <dbReference type="Proteomes" id="UP001605261"/>
    </source>
</evidence>
<dbReference type="RefSeq" id="WP_394163131.1">
    <property type="nucleotide sequence ID" value="NZ_JBHGCJ010000006.1"/>
</dbReference>
<keyword evidence="3" id="KW-1185">Reference proteome</keyword>
<evidence type="ECO:0008006" key="4">
    <source>
        <dbReference type="Google" id="ProtNLM"/>
    </source>
</evidence>
<dbReference type="PROSITE" id="PS51318">
    <property type="entry name" value="TAT"/>
    <property type="match status" value="1"/>
</dbReference>
<organism evidence="2 3">
    <name type="scientific">Stenotrophomonas nematodicola</name>
    <dbReference type="NCBI Taxonomy" id="2656746"/>
    <lineage>
        <taxon>Bacteria</taxon>
        <taxon>Pseudomonadati</taxon>
        <taxon>Pseudomonadota</taxon>
        <taxon>Gammaproteobacteria</taxon>
        <taxon>Lysobacterales</taxon>
        <taxon>Lysobacteraceae</taxon>
        <taxon>Stenotrophomonas</taxon>
    </lineage>
</organism>
<gene>
    <name evidence="2" type="ORF">ACEU0G_003478</name>
</gene>
<comment type="caution">
    <text evidence="2">The sequence shown here is derived from an EMBL/GenBank/DDBJ whole genome shotgun (WGS) entry which is preliminary data.</text>
</comment>
<dbReference type="InterPro" id="IPR006311">
    <property type="entry name" value="TAT_signal"/>
</dbReference>
<feature type="chain" id="PRO_5046088118" description="Secreted protein" evidence="1">
    <location>
        <begin position="32"/>
        <end position="510"/>
    </location>
</feature>
<evidence type="ECO:0000313" key="2">
    <source>
        <dbReference type="EMBL" id="MFG6109466.1"/>
    </source>
</evidence>
<accession>A0ABW7CY35</accession>
<reference evidence="2 3" key="1">
    <citation type="submission" date="2024-09" db="EMBL/GenBank/DDBJ databases">
        <authorList>
            <consortium name="All-Russian atlas of soil microorganisms"/>
            <consortium name="as a basis for the search for new antimicrobial producers and enzymes with unique properties"/>
            <person name="Sokolova E.A."/>
            <person name="Voronina E.N."/>
        </authorList>
    </citation>
    <scope>NUCLEOTIDE SEQUENCE [LARGE SCALE GENOMIC DNA]</scope>
    <source>
        <strain evidence="2 3">AF-22b-331.1</strain>
    </source>
</reference>
<sequence>MTPAVFARRRFAGGRALAVLVLAAASLPAAAQSMACGSYTRDDGNAVLIIESEGHGFLTSPHAPTEELRLARSEDVLGMVNLATGDMENWSFGEGDRTLTGGYHDFVRDTPAACKPFYAVEEGSCRADPVACLEDFLEAEPAQLRQWCREDVPVACKRLIELYERQANEAAPEQAPPFEKPAQCDETAKVFDAEVCMRLLETVAGEIMGKALTGLSRAPQATLPAAQLVELADLCRQHPREEFCQSVAQALWDAGRLLDARQALQHACSERPQAQACSLVAPLLGLSVAALSPQPTTTLPCGTYQAETGLPSGLRFGDDGVVQVIGYATRLRASVQDERIHLRRDIGDDFVLQATEDGSLVGMDGSTRFAHYTRRPGATDACSSGPRAFLEIVQPLDCPTLDRAGGAEACCKAGQLLGCRIAATTRVRADDWRGAKPYYAALCSAGVRAGCVGLAEVFEHTGDEAVPAALKAICVAGGVAHTACDVDATRDWPALRAMVRAIAEDAARRE</sequence>
<protein>
    <recommendedName>
        <fullName evidence="4">Secreted protein</fullName>
    </recommendedName>
</protein>
<keyword evidence="1" id="KW-0732">Signal</keyword>
<dbReference type="Proteomes" id="UP001605261">
    <property type="component" value="Unassembled WGS sequence"/>
</dbReference>